<reference evidence="1 2" key="1">
    <citation type="submission" date="2016-10" db="EMBL/GenBank/DDBJ databases">
        <authorList>
            <person name="de Groot N.N."/>
        </authorList>
    </citation>
    <scope>NUCLEOTIDE SEQUENCE [LARGE SCALE GENOMIC DNA]</scope>
    <source>
        <strain evidence="1 2">GAS522</strain>
    </source>
</reference>
<dbReference type="RefSeq" id="WP_074814471.1">
    <property type="nucleotide sequence ID" value="NZ_FNTI01000001.1"/>
</dbReference>
<protein>
    <submittedName>
        <fullName evidence="1">Uncharacterized protein</fullName>
    </submittedName>
</protein>
<dbReference type="AlphaFoldDB" id="A0A1M7KBJ2"/>
<gene>
    <name evidence="1" type="ORF">SAMN05444171_0215</name>
</gene>
<organism evidence="1 2">
    <name type="scientific">Bradyrhizobium lablabi</name>
    <dbReference type="NCBI Taxonomy" id="722472"/>
    <lineage>
        <taxon>Bacteria</taxon>
        <taxon>Pseudomonadati</taxon>
        <taxon>Pseudomonadota</taxon>
        <taxon>Alphaproteobacteria</taxon>
        <taxon>Hyphomicrobiales</taxon>
        <taxon>Nitrobacteraceae</taxon>
        <taxon>Bradyrhizobium</taxon>
    </lineage>
</organism>
<dbReference type="EMBL" id="FNTI01000001">
    <property type="protein sequence ID" value="SEB91473.1"/>
    <property type="molecule type" value="Genomic_DNA"/>
</dbReference>
<sequence>MRLLPMKEPDKAWRAIKSQWKKDAEAVGEDYSTLAMGSYAVIDGLAKDDKNPSLFCLSEGDRSHAVCQVSRIMMSKYPAPTLRARFTTLSPVYELGIADLAQYAQIMVALFSGIVWLSRDTLSGSHIRFFLKSPGDAQFFAALRVESLLSPFSKFTIDGSLIECSMRETETAEADEMAKAMA</sequence>
<proteinExistence type="predicted"/>
<evidence type="ECO:0000313" key="1">
    <source>
        <dbReference type="EMBL" id="SEB91473.1"/>
    </source>
</evidence>
<evidence type="ECO:0000313" key="2">
    <source>
        <dbReference type="Proteomes" id="UP000183208"/>
    </source>
</evidence>
<name>A0A1M7KBJ2_9BRAD</name>
<dbReference type="OrthoDB" id="7596070at2"/>
<accession>A0A1M7KBJ2</accession>
<dbReference type="Proteomes" id="UP000183208">
    <property type="component" value="Unassembled WGS sequence"/>
</dbReference>